<dbReference type="GO" id="GO:0045740">
    <property type="term" value="P:positive regulation of DNA replication"/>
    <property type="evidence" value="ECO:0007669"/>
    <property type="project" value="TreeGrafter"/>
</dbReference>
<dbReference type="Pfam" id="PF02791">
    <property type="entry name" value="DDT"/>
    <property type="match status" value="1"/>
</dbReference>
<keyword evidence="2" id="KW-0597">Phosphoprotein</keyword>
<feature type="region of interest" description="Disordered" evidence="16">
    <location>
        <begin position="1441"/>
        <end position="1487"/>
    </location>
</feature>
<dbReference type="GO" id="GO:0006338">
    <property type="term" value="P:chromatin remodeling"/>
    <property type="evidence" value="ECO:0007669"/>
    <property type="project" value="InterPro"/>
</dbReference>
<dbReference type="InterPro" id="IPR013083">
    <property type="entry name" value="Znf_RING/FYVE/PHD"/>
</dbReference>
<keyword evidence="4 13" id="KW-0863">Zinc-finger</keyword>
<evidence type="ECO:0000256" key="13">
    <source>
        <dbReference type="PROSITE-ProRule" id="PRU00146"/>
    </source>
</evidence>
<dbReference type="PROSITE" id="PS50014">
    <property type="entry name" value="BROMODOMAIN_2"/>
    <property type="match status" value="1"/>
</dbReference>
<dbReference type="Pfam" id="PF10537">
    <property type="entry name" value="WAC_Acf1_DNA_bd"/>
    <property type="match status" value="1"/>
</dbReference>
<dbReference type="SMART" id="SM00571">
    <property type="entry name" value="DDT"/>
    <property type="match status" value="1"/>
</dbReference>
<dbReference type="GO" id="GO:0008623">
    <property type="term" value="C:CHRAC"/>
    <property type="evidence" value="ECO:0007669"/>
    <property type="project" value="TreeGrafter"/>
</dbReference>
<dbReference type="InterPro" id="IPR001965">
    <property type="entry name" value="Znf_PHD"/>
</dbReference>
<keyword evidence="21" id="KW-1185">Reference proteome</keyword>
<evidence type="ECO:0000259" key="18">
    <source>
        <dbReference type="PROSITE" id="PS50016"/>
    </source>
</evidence>
<dbReference type="Gene3D" id="3.30.40.10">
    <property type="entry name" value="Zinc/RING finger domain, C3HC4 (zinc finger)"/>
    <property type="match status" value="2"/>
</dbReference>
<feature type="domain" description="Bromo" evidence="17">
    <location>
        <begin position="1658"/>
        <end position="1728"/>
    </location>
</feature>
<feature type="region of interest" description="Disordered" evidence="16">
    <location>
        <begin position="1280"/>
        <end position="1334"/>
    </location>
</feature>
<evidence type="ECO:0000259" key="19">
    <source>
        <dbReference type="PROSITE" id="PS50827"/>
    </source>
</evidence>
<dbReference type="InterPro" id="IPR028941">
    <property type="entry name" value="WHIM2_dom"/>
</dbReference>
<accession>A0A8B7NIL6</accession>
<evidence type="ECO:0000256" key="5">
    <source>
        <dbReference type="ARBA" id="ARBA00022833"/>
    </source>
</evidence>
<feature type="region of interest" description="Disordered" evidence="16">
    <location>
        <begin position="210"/>
        <end position="230"/>
    </location>
</feature>
<feature type="compositionally biased region" description="Acidic residues" evidence="16">
    <location>
        <begin position="1468"/>
        <end position="1487"/>
    </location>
</feature>
<dbReference type="PROSITE" id="PS51136">
    <property type="entry name" value="WAC"/>
    <property type="match status" value="1"/>
</dbReference>
<dbReference type="SUPFAM" id="SSF47370">
    <property type="entry name" value="Bromodomain"/>
    <property type="match status" value="1"/>
</dbReference>
<dbReference type="Pfam" id="PF15613">
    <property type="entry name" value="WSD"/>
    <property type="match status" value="1"/>
</dbReference>
<dbReference type="InterPro" id="IPR018501">
    <property type="entry name" value="DDT_dom"/>
</dbReference>
<feature type="domain" description="DDT" evidence="19">
    <location>
        <begin position="494"/>
        <end position="559"/>
    </location>
</feature>
<feature type="compositionally biased region" description="Basic and acidic residues" evidence="16">
    <location>
        <begin position="332"/>
        <end position="367"/>
    </location>
</feature>
<feature type="region of interest" description="Disordered" evidence="16">
    <location>
        <begin position="1750"/>
        <end position="1774"/>
    </location>
</feature>
<evidence type="ECO:0000313" key="21">
    <source>
        <dbReference type="Proteomes" id="UP000694843"/>
    </source>
</evidence>
<dbReference type="PROSITE" id="PS50827">
    <property type="entry name" value="DDT"/>
    <property type="match status" value="1"/>
</dbReference>
<dbReference type="PANTHER" id="PTHR46510:SF1">
    <property type="entry name" value="BROMODOMAIN ADJACENT TO ZINC FINGER DOMAIN PROTEIN 1A"/>
    <property type="match status" value="1"/>
</dbReference>
<keyword evidence="3" id="KW-0479">Metal-binding</keyword>
<dbReference type="Pfam" id="PF00628">
    <property type="entry name" value="PHD"/>
    <property type="match status" value="1"/>
</dbReference>
<dbReference type="FunFam" id="3.30.40.10:FF:000300">
    <property type="entry name" value="Bromodomain adjacent to zinc finger domain protein 1A"/>
    <property type="match status" value="1"/>
</dbReference>
<feature type="domain" description="WAC" evidence="20">
    <location>
        <begin position="22"/>
        <end position="128"/>
    </location>
</feature>
<evidence type="ECO:0000256" key="7">
    <source>
        <dbReference type="ARBA" id="ARBA00023054"/>
    </source>
</evidence>
<evidence type="ECO:0000256" key="14">
    <source>
        <dbReference type="PROSITE-ProRule" id="PRU00475"/>
    </source>
</evidence>
<evidence type="ECO:0000256" key="15">
    <source>
        <dbReference type="SAM" id="Coils"/>
    </source>
</evidence>
<feature type="compositionally biased region" description="Basic and acidic residues" evidence="16">
    <location>
        <begin position="768"/>
        <end position="788"/>
    </location>
</feature>
<dbReference type="PROSITE" id="PS00633">
    <property type="entry name" value="BROMODOMAIN_1"/>
    <property type="match status" value="1"/>
</dbReference>
<dbReference type="InterPro" id="IPR019787">
    <property type="entry name" value="Znf_PHD-finger"/>
</dbReference>
<feature type="region of interest" description="Disordered" evidence="16">
    <location>
        <begin position="1526"/>
        <end position="1643"/>
    </location>
</feature>
<evidence type="ECO:0000259" key="20">
    <source>
        <dbReference type="PROSITE" id="PS51136"/>
    </source>
</evidence>
<dbReference type="SMART" id="SM00297">
    <property type="entry name" value="BROMO"/>
    <property type="match status" value="1"/>
</dbReference>
<evidence type="ECO:0000256" key="2">
    <source>
        <dbReference type="ARBA" id="ARBA00022553"/>
    </source>
</evidence>
<dbReference type="PROSITE" id="PS01359">
    <property type="entry name" value="ZF_PHD_1"/>
    <property type="match status" value="2"/>
</dbReference>
<dbReference type="GO" id="GO:0000228">
    <property type="term" value="C:nuclear chromosome"/>
    <property type="evidence" value="ECO:0007669"/>
    <property type="project" value="TreeGrafter"/>
</dbReference>
<dbReference type="InterPro" id="IPR036427">
    <property type="entry name" value="Bromodomain-like_sf"/>
</dbReference>
<dbReference type="PANTHER" id="PTHR46510">
    <property type="entry name" value="BROMODOMAIN ADJACENT TO ZINC FINGER DOMAIN PROTEIN 1A"/>
    <property type="match status" value="1"/>
</dbReference>
<keyword evidence="10 14" id="KW-0539">Nucleus</keyword>
<name>A0A8B7NIL6_HYAAZ</name>
<dbReference type="InterPro" id="IPR013136">
    <property type="entry name" value="WSTF_Acf1_Cbp146"/>
</dbReference>
<dbReference type="InterPro" id="IPR018359">
    <property type="entry name" value="Bromodomain_CS"/>
</dbReference>
<dbReference type="Proteomes" id="UP000694843">
    <property type="component" value="Unplaced"/>
</dbReference>
<evidence type="ECO:0000256" key="1">
    <source>
        <dbReference type="ARBA" id="ARBA00004123"/>
    </source>
</evidence>
<dbReference type="Pfam" id="PF15612">
    <property type="entry name" value="WHIM1"/>
    <property type="match status" value="1"/>
</dbReference>
<dbReference type="OMA" id="NDLVFCC"/>
<dbReference type="GO" id="GO:0031445">
    <property type="term" value="P:regulation of heterochromatin formation"/>
    <property type="evidence" value="ECO:0007669"/>
    <property type="project" value="TreeGrafter"/>
</dbReference>
<dbReference type="Pfam" id="PF23011">
    <property type="entry name" value="PHD-1st_NSD"/>
    <property type="match status" value="1"/>
</dbReference>
<evidence type="ECO:0000256" key="16">
    <source>
        <dbReference type="SAM" id="MobiDB-lite"/>
    </source>
</evidence>
<evidence type="ECO:0000256" key="6">
    <source>
        <dbReference type="ARBA" id="ARBA00023015"/>
    </source>
</evidence>
<dbReference type="InterPro" id="IPR047171">
    <property type="entry name" value="BAZ1A"/>
</dbReference>
<dbReference type="GeneID" id="108670516"/>
<keyword evidence="9" id="KW-0804">Transcription</keyword>
<evidence type="ECO:0000256" key="3">
    <source>
        <dbReference type="ARBA" id="ARBA00022723"/>
    </source>
</evidence>
<keyword evidence="7 15" id="KW-0175">Coiled coil</keyword>
<dbReference type="Gene3D" id="1.20.920.10">
    <property type="entry name" value="Bromodomain-like"/>
    <property type="match status" value="1"/>
</dbReference>
<feature type="region of interest" description="Disordered" evidence="16">
    <location>
        <begin position="747"/>
        <end position="788"/>
    </location>
</feature>
<dbReference type="SMART" id="SM00249">
    <property type="entry name" value="PHD"/>
    <property type="match status" value="2"/>
</dbReference>
<feature type="coiled-coil region" evidence="15">
    <location>
        <begin position="702"/>
        <end position="729"/>
    </location>
</feature>
<dbReference type="InterPro" id="IPR001487">
    <property type="entry name" value="Bromodomain"/>
</dbReference>
<protein>
    <recommendedName>
        <fullName evidence="11">Bromodomain adjacent to zinc finger domain protein 1A</fullName>
    </recommendedName>
</protein>
<feature type="domain" description="PHD-type" evidence="18">
    <location>
        <begin position="1379"/>
        <end position="1429"/>
    </location>
</feature>
<dbReference type="PRINTS" id="PR00503">
    <property type="entry name" value="BROMODOMAIN"/>
</dbReference>
<organism evidence="21 22">
    <name type="scientific">Hyalella azteca</name>
    <name type="common">Amphipod</name>
    <dbReference type="NCBI Taxonomy" id="294128"/>
    <lineage>
        <taxon>Eukaryota</taxon>
        <taxon>Metazoa</taxon>
        <taxon>Ecdysozoa</taxon>
        <taxon>Arthropoda</taxon>
        <taxon>Crustacea</taxon>
        <taxon>Multicrustacea</taxon>
        <taxon>Malacostraca</taxon>
        <taxon>Eumalacostraca</taxon>
        <taxon>Peracarida</taxon>
        <taxon>Amphipoda</taxon>
        <taxon>Senticaudata</taxon>
        <taxon>Talitrida</taxon>
        <taxon>Talitroidea</taxon>
        <taxon>Hyalellidae</taxon>
        <taxon>Hyalella</taxon>
    </lineage>
</organism>
<feature type="compositionally biased region" description="Polar residues" evidence="16">
    <location>
        <begin position="933"/>
        <end position="953"/>
    </location>
</feature>
<dbReference type="InterPro" id="IPR059153">
    <property type="entry name" value="NSD_PHD-1st"/>
</dbReference>
<dbReference type="GO" id="GO:0006355">
    <property type="term" value="P:regulation of DNA-templated transcription"/>
    <property type="evidence" value="ECO:0007669"/>
    <property type="project" value="TreeGrafter"/>
</dbReference>
<dbReference type="OrthoDB" id="332390at2759"/>
<feature type="region of interest" description="Disordered" evidence="16">
    <location>
        <begin position="933"/>
        <end position="966"/>
    </location>
</feature>
<sequence>MPLLHKKPFVKKPIPVGVSPNDKVFFCELTNEAFLDYDEYWERLVLCNAMVWTCEITSRPNLTYQEALDSEAKGLKFITSISPALRTPLLYLASLTRRGRQADVSEDVFNHCRDRYFPGEPVEAIVNKHWYDCKVIRVIYPTAQEIAWYEESMADSEDDVQAVVSEGSSTPMKKKAISDPLDLDGSESKPICLDDDEVSNADSDIQVIGLRTPSKNKQVDPSSPEKKDDYPPYATFKYEVEEVLAWDYKTCQRHIVSWEQIRRSKNVFTREKCKLFLKIATELTPLGYWQLKPDIARKYKIKLLSYKDFFPGNEPKFVESKSRKLSMSLSPRGHEAQLKRQKKEKKESSLREKKEEKSKSNGEDNANKKRGRPSISGEEKLSRKLERIKTKQTELNFAPSNAPRLTAEEAEKKRMEQQKIIEQREQHFAEMKNMLRLRLEKEKAEKKQERDVKKEQRRLIALEMKEWQKPKEDLTCGNHKPLPVPAAVACGVPNHLFGSFVSLLEFLTSFSDVLELHDVYPHGISFEMLENAIVTKEVAGVFNDVVQLLLGAVFSLQEEEAEEITADTTIDASLGAEGGAVENDQRAAAVKFASLASRLPSQNHSTSLHQLPLDALTLTEVVRLHILASGADNNANSQWRHFNRGGYKHLDDPGLQFKLDEPQIVKDLAVRSIFDCHIEEKLKILQLLMHQILTYASVRDRLEEAFDKIREVKTALREHQTLHRNAEREDHAARMLKKKEIRQKKLKIPGAASDAQANGEEPEDEEERKEREEKLEKSREKRKQEYSKKEVELLDQLMTLSAKSNPIPLGMDRAYRRYWVFSSLPGLFIEDDNAHPGTCYDVATKDICDVPPEECKETLARLLLEAKQIVAPEENIEEKANTSDKENDISALASPHVNGSLASPSASKGISDSVANTITRVIHSPLTSSKAQKLLTPSNSVTNGSPKSSSKLSQVGAVGSPKSALKSSKDQSITKFFSKSLKSPAVNGETISTDALKTKTNLETDAKDSFAQSEATSSTQVTDSKIQLSNEAEIKHSSEDIKSELEIFGLCTANPETCPVHTQNNNRPKWSFFHKEEDIQALIDGLNERGERESALKHNLILFKSKIDVNIKNCPVFILNPTEDTEHDIVVRKSKRTGGKKGGDGDTNLNFPIGTPIDRILELTLRDMILEVEEKLFVGVLGRLQVPDRNLWRESVIGESSAKLECDKLSWGGKARIAQFKADIGLETGSNSCSSTNTSGDEIALEDATRNSVVRQLATALLQVAQSVDVKYLKPPLAETDKAKKKRTKAENRLRKLVEKRDKEREEQQKLENGANSDDSDSESEMGDSHGISSISDNTLRLPLERWELSLMSSVSFSQVFLHLATLDNSVTWSRSLTKTRCRICRKGGDHDKMLLCDGCDKGHHIYCLKPKLKSIPDGDWFCDICRPKIKAKSPKKNRTIYVEDDDEEEEDDDTEEEELDIEKNGDAEEDFEAAGQEDEEEEDGGFEDDVCDACRIGGTLILCDTCPRSFHRECAALKKIPRGNWSCPECTAPQIDRTRKTKSDDKSSKQSTEEGKSKRVIEGKGTKSQAAGERASNRRSAPSSPETDEDEISFSKRRRAHSRSPSEEVEVRTTSKRKRCEKPSEGTASNGNSKKTRKGNASDLHFTALQTLLTDVTRHDDAWPFRKAVNKRQVPDYYQVVKKPMDLQTMKEKLVGSEYSTDAEFLADALLIFQNCQQYNMEDTDEYLAGVNLGKYFKKRARKLGLDIDTDHDELPPSKSKKLPGVKKKRQAI</sequence>
<dbReference type="KEGG" id="hazt:108670516"/>
<dbReference type="CTD" id="387569"/>
<dbReference type="InterPro" id="IPR019786">
    <property type="entry name" value="Zinc_finger_PHD-type_CS"/>
</dbReference>
<evidence type="ECO:0000259" key="17">
    <source>
        <dbReference type="PROSITE" id="PS50014"/>
    </source>
</evidence>
<evidence type="ECO:0000256" key="12">
    <source>
        <dbReference type="PROSITE-ProRule" id="PRU00035"/>
    </source>
</evidence>
<reference evidence="22" key="1">
    <citation type="submission" date="2025-08" db="UniProtKB">
        <authorList>
            <consortium name="RefSeq"/>
        </authorList>
    </citation>
    <scope>IDENTIFICATION</scope>
    <source>
        <tissue evidence="22">Whole organism</tissue>
    </source>
</reference>
<feature type="coiled-coil region" evidence="15">
    <location>
        <begin position="405"/>
        <end position="465"/>
    </location>
</feature>
<evidence type="ECO:0000313" key="22">
    <source>
        <dbReference type="RefSeq" id="XP_018013480.1"/>
    </source>
</evidence>
<feature type="compositionally biased region" description="Basic residues" evidence="16">
    <location>
        <begin position="1760"/>
        <end position="1774"/>
    </location>
</feature>
<keyword evidence="5" id="KW-0862">Zinc</keyword>
<feature type="compositionally biased region" description="Basic and acidic residues" evidence="16">
    <location>
        <begin position="1537"/>
        <end position="1566"/>
    </location>
</feature>
<evidence type="ECO:0000256" key="10">
    <source>
        <dbReference type="ARBA" id="ARBA00023242"/>
    </source>
</evidence>
<dbReference type="InterPro" id="IPR011011">
    <property type="entry name" value="Znf_FYVE_PHD"/>
</dbReference>
<dbReference type="SUPFAM" id="SSF57903">
    <property type="entry name" value="FYVE/PHD zinc finger"/>
    <property type="match status" value="2"/>
</dbReference>
<feature type="compositionally biased region" description="Basic and acidic residues" evidence="16">
    <location>
        <begin position="1605"/>
        <end position="1614"/>
    </location>
</feature>
<keyword evidence="8 12" id="KW-0103">Bromodomain</keyword>
<feature type="domain" description="PHD-type" evidence="18">
    <location>
        <begin position="1489"/>
        <end position="1534"/>
    </location>
</feature>
<dbReference type="PROSITE" id="PS50016">
    <property type="entry name" value="ZF_PHD_2"/>
    <property type="match status" value="2"/>
</dbReference>
<keyword evidence="6" id="KW-0805">Transcription regulation</keyword>
<dbReference type="GO" id="GO:0003677">
    <property type="term" value="F:DNA binding"/>
    <property type="evidence" value="ECO:0007669"/>
    <property type="project" value="TreeGrafter"/>
</dbReference>
<dbReference type="RefSeq" id="XP_018013480.1">
    <property type="nucleotide sequence ID" value="XM_018157991.2"/>
</dbReference>
<evidence type="ECO:0000256" key="8">
    <source>
        <dbReference type="ARBA" id="ARBA00023117"/>
    </source>
</evidence>
<feature type="region of interest" description="Disordered" evidence="16">
    <location>
        <begin position="320"/>
        <end position="382"/>
    </location>
</feature>
<dbReference type="Pfam" id="PF00439">
    <property type="entry name" value="Bromodomain"/>
    <property type="match status" value="1"/>
</dbReference>
<evidence type="ECO:0000256" key="4">
    <source>
        <dbReference type="ARBA" id="ARBA00022771"/>
    </source>
</evidence>
<comment type="subcellular location">
    <subcellularLocation>
        <location evidence="1 14">Nucleus</location>
    </subcellularLocation>
</comment>
<feature type="compositionally biased region" description="Basic and acidic residues" evidence="16">
    <location>
        <begin position="1289"/>
        <end position="1310"/>
    </location>
</feature>
<evidence type="ECO:0000256" key="9">
    <source>
        <dbReference type="ARBA" id="ARBA00023163"/>
    </source>
</evidence>
<evidence type="ECO:0000256" key="11">
    <source>
        <dbReference type="ARBA" id="ARBA00068253"/>
    </source>
</evidence>
<dbReference type="GO" id="GO:0008270">
    <property type="term" value="F:zinc ion binding"/>
    <property type="evidence" value="ECO:0007669"/>
    <property type="project" value="UniProtKB-KW"/>
</dbReference>
<proteinExistence type="predicted"/>
<gene>
    <name evidence="22" type="primary">LOC108670516</name>
</gene>
<feature type="region of interest" description="Disordered" evidence="16">
    <location>
        <begin position="164"/>
        <end position="186"/>
    </location>
</feature>
<feature type="compositionally biased region" description="Acidic residues" evidence="16">
    <location>
        <begin position="1443"/>
        <end position="1461"/>
    </location>
</feature>
<dbReference type="InterPro" id="IPR028942">
    <property type="entry name" value="WHIM1_dom"/>
</dbReference>